<dbReference type="RefSeq" id="WP_107348089.1">
    <property type="nucleotide sequence ID" value="NZ_PYMH01000002.1"/>
</dbReference>
<dbReference type="PRINTS" id="PR00039">
    <property type="entry name" value="HTHLYSR"/>
</dbReference>
<name>A0A2T3J0Z1_9GAMM</name>
<dbReference type="EMBL" id="PYMH01000002">
    <property type="protein sequence ID" value="PSU34764.1"/>
    <property type="molecule type" value="Genomic_DNA"/>
</dbReference>
<dbReference type="OrthoDB" id="5918237at2"/>
<reference evidence="6 7" key="1">
    <citation type="submission" date="2018-03" db="EMBL/GenBank/DDBJ databases">
        <title>Whole genome sequencing of Histamine producing bacteria.</title>
        <authorList>
            <person name="Butler K."/>
        </authorList>
    </citation>
    <scope>NUCLEOTIDE SEQUENCE [LARGE SCALE GENOMIC DNA]</scope>
    <source>
        <strain evidence="6 7">JCM 13586</strain>
    </source>
</reference>
<evidence type="ECO:0000256" key="4">
    <source>
        <dbReference type="ARBA" id="ARBA00023163"/>
    </source>
</evidence>
<dbReference type="InterPro" id="IPR050389">
    <property type="entry name" value="LysR-type_TF"/>
</dbReference>
<dbReference type="InterPro" id="IPR036388">
    <property type="entry name" value="WH-like_DNA-bd_sf"/>
</dbReference>
<dbReference type="PROSITE" id="PS50931">
    <property type="entry name" value="HTH_LYSR"/>
    <property type="match status" value="1"/>
</dbReference>
<dbReference type="SUPFAM" id="SSF53850">
    <property type="entry name" value="Periplasmic binding protein-like II"/>
    <property type="match status" value="1"/>
</dbReference>
<keyword evidence="4" id="KW-0804">Transcription</keyword>
<evidence type="ECO:0000256" key="3">
    <source>
        <dbReference type="ARBA" id="ARBA00023125"/>
    </source>
</evidence>
<dbReference type="AlphaFoldDB" id="A0A2T3J0Z1"/>
<evidence type="ECO:0000256" key="2">
    <source>
        <dbReference type="ARBA" id="ARBA00023015"/>
    </source>
</evidence>
<dbReference type="Pfam" id="PF00126">
    <property type="entry name" value="HTH_1"/>
    <property type="match status" value="1"/>
</dbReference>
<dbReference type="InterPro" id="IPR000847">
    <property type="entry name" value="LysR_HTH_N"/>
</dbReference>
<dbReference type="Gene3D" id="3.40.190.290">
    <property type="match status" value="1"/>
</dbReference>
<comment type="caution">
    <text evidence="6">The sequence shown here is derived from an EMBL/GenBank/DDBJ whole genome shotgun (WGS) entry which is preliminary data.</text>
</comment>
<protein>
    <recommendedName>
        <fullName evidence="5">HTH lysR-type domain-containing protein</fullName>
    </recommendedName>
</protein>
<organism evidence="6 7">
    <name type="scientific">Photobacterium lutimaris</name>
    <dbReference type="NCBI Taxonomy" id="388278"/>
    <lineage>
        <taxon>Bacteria</taxon>
        <taxon>Pseudomonadati</taxon>
        <taxon>Pseudomonadota</taxon>
        <taxon>Gammaproteobacteria</taxon>
        <taxon>Vibrionales</taxon>
        <taxon>Vibrionaceae</taxon>
        <taxon>Photobacterium</taxon>
    </lineage>
</organism>
<dbReference type="PANTHER" id="PTHR30118:SF7">
    <property type="entry name" value="TRANSCRIPTIONAL REGULATOR LYSR FAMILY"/>
    <property type="match status" value="1"/>
</dbReference>
<evidence type="ECO:0000259" key="5">
    <source>
        <dbReference type="PROSITE" id="PS50931"/>
    </source>
</evidence>
<dbReference type="GO" id="GO:0003700">
    <property type="term" value="F:DNA-binding transcription factor activity"/>
    <property type="evidence" value="ECO:0007669"/>
    <property type="project" value="InterPro"/>
</dbReference>
<evidence type="ECO:0000256" key="1">
    <source>
        <dbReference type="ARBA" id="ARBA00009437"/>
    </source>
</evidence>
<dbReference type="CDD" id="cd05466">
    <property type="entry name" value="PBP2_LTTR_substrate"/>
    <property type="match status" value="1"/>
</dbReference>
<proteinExistence type="inferred from homology"/>
<dbReference type="Proteomes" id="UP000241222">
    <property type="component" value="Unassembled WGS sequence"/>
</dbReference>
<dbReference type="Gene3D" id="1.10.10.10">
    <property type="entry name" value="Winged helix-like DNA-binding domain superfamily/Winged helix DNA-binding domain"/>
    <property type="match status" value="1"/>
</dbReference>
<feature type="domain" description="HTH lysR-type" evidence="5">
    <location>
        <begin position="9"/>
        <end position="66"/>
    </location>
</feature>
<dbReference type="InterPro" id="IPR005119">
    <property type="entry name" value="LysR_subst-bd"/>
</dbReference>
<comment type="similarity">
    <text evidence="1">Belongs to the LysR transcriptional regulatory family.</text>
</comment>
<keyword evidence="7" id="KW-1185">Reference proteome</keyword>
<dbReference type="GO" id="GO:0003677">
    <property type="term" value="F:DNA binding"/>
    <property type="evidence" value="ECO:0007669"/>
    <property type="project" value="UniProtKB-KW"/>
</dbReference>
<keyword evidence="3" id="KW-0238">DNA-binding</keyword>
<dbReference type="InterPro" id="IPR036390">
    <property type="entry name" value="WH_DNA-bd_sf"/>
</dbReference>
<dbReference type="Pfam" id="PF03466">
    <property type="entry name" value="LysR_substrate"/>
    <property type="match status" value="1"/>
</dbReference>
<accession>A0A2T3J0Z1</accession>
<gene>
    <name evidence="6" type="ORF">C9I99_06625</name>
</gene>
<dbReference type="PANTHER" id="PTHR30118">
    <property type="entry name" value="HTH-TYPE TRANSCRIPTIONAL REGULATOR LEUO-RELATED"/>
    <property type="match status" value="1"/>
</dbReference>
<dbReference type="SUPFAM" id="SSF46785">
    <property type="entry name" value="Winged helix' DNA-binding domain"/>
    <property type="match status" value="1"/>
</dbReference>
<evidence type="ECO:0000313" key="7">
    <source>
        <dbReference type="Proteomes" id="UP000241222"/>
    </source>
</evidence>
<evidence type="ECO:0000313" key="6">
    <source>
        <dbReference type="EMBL" id="PSU34764.1"/>
    </source>
</evidence>
<sequence>MKDEELFNLDFNSLKVLKVLGEEENTKRAAERLYVTQSAVSKALSRLREQFDDDLFTRGRDGLEPTEKCARLLNKLPSIMTGLDELYGEINQFSPANYEGTIRIHINSILCYGTMTKLFETLHRLAPKATIVLENWSAGTEFSLRKGSVDVGLNFYPLEVAKDISQIPICYPEFKICCHEDSPLAKAKSVTVEDAAKYPLVLAIQPHFVQKESYVVNYFKKRGYSPNILLRSDKVDICLETIRKIPSFMAVSEVVKSQLFEELTLIDINHWDEINHRPIACYMSYKFRSTPFSKWLVHTIQEAIEELY</sequence>
<keyword evidence="2" id="KW-0805">Transcription regulation</keyword>